<feature type="chain" id="PRO_5035440542" evidence="1">
    <location>
        <begin position="19"/>
        <end position="78"/>
    </location>
</feature>
<proteinExistence type="predicted"/>
<keyword evidence="1" id="KW-0732">Signal</keyword>
<dbReference type="AlphaFoldDB" id="A0A8K0W7J7"/>
<evidence type="ECO:0000313" key="2">
    <source>
        <dbReference type="EMBL" id="KAH7236484.1"/>
    </source>
</evidence>
<feature type="signal peptide" evidence="1">
    <location>
        <begin position="1"/>
        <end position="18"/>
    </location>
</feature>
<keyword evidence="3" id="KW-1185">Reference proteome</keyword>
<sequence length="78" mass="8311">MKFTALFVIASAVTFVSASPAPAAAPEPAALMSEESISKVPRSELLPRQACRGTNCSGCVNGRNSVQKLQQRANYRID</sequence>
<evidence type="ECO:0000313" key="3">
    <source>
        <dbReference type="Proteomes" id="UP000813427"/>
    </source>
</evidence>
<name>A0A8K0W7J7_9HYPO</name>
<protein>
    <submittedName>
        <fullName evidence="2">Uncharacterized protein</fullName>
    </submittedName>
</protein>
<organism evidence="2 3">
    <name type="scientific">Fusarium tricinctum</name>
    <dbReference type="NCBI Taxonomy" id="61284"/>
    <lineage>
        <taxon>Eukaryota</taxon>
        <taxon>Fungi</taxon>
        <taxon>Dikarya</taxon>
        <taxon>Ascomycota</taxon>
        <taxon>Pezizomycotina</taxon>
        <taxon>Sordariomycetes</taxon>
        <taxon>Hypocreomycetidae</taxon>
        <taxon>Hypocreales</taxon>
        <taxon>Nectriaceae</taxon>
        <taxon>Fusarium</taxon>
        <taxon>Fusarium tricinctum species complex</taxon>
    </lineage>
</organism>
<dbReference type="EMBL" id="JAGPXF010000007">
    <property type="protein sequence ID" value="KAH7236484.1"/>
    <property type="molecule type" value="Genomic_DNA"/>
</dbReference>
<reference evidence="2" key="1">
    <citation type="journal article" date="2021" name="Nat. Commun.">
        <title>Genetic determinants of endophytism in the Arabidopsis root mycobiome.</title>
        <authorList>
            <person name="Mesny F."/>
            <person name="Miyauchi S."/>
            <person name="Thiergart T."/>
            <person name="Pickel B."/>
            <person name="Atanasova L."/>
            <person name="Karlsson M."/>
            <person name="Huettel B."/>
            <person name="Barry K.W."/>
            <person name="Haridas S."/>
            <person name="Chen C."/>
            <person name="Bauer D."/>
            <person name="Andreopoulos W."/>
            <person name="Pangilinan J."/>
            <person name="LaButti K."/>
            <person name="Riley R."/>
            <person name="Lipzen A."/>
            <person name="Clum A."/>
            <person name="Drula E."/>
            <person name="Henrissat B."/>
            <person name="Kohler A."/>
            <person name="Grigoriev I.V."/>
            <person name="Martin F.M."/>
            <person name="Hacquard S."/>
        </authorList>
    </citation>
    <scope>NUCLEOTIDE SEQUENCE</scope>
    <source>
        <strain evidence="2">MPI-SDFR-AT-0068</strain>
    </source>
</reference>
<evidence type="ECO:0000256" key="1">
    <source>
        <dbReference type="SAM" id="SignalP"/>
    </source>
</evidence>
<dbReference type="OrthoDB" id="5065322at2759"/>
<comment type="caution">
    <text evidence="2">The sequence shown here is derived from an EMBL/GenBank/DDBJ whole genome shotgun (WGS) entry which is preliminary data.</text>
</comment>
<accession>A0A8K0W7J7</accession>
<gene>
    <name evidence="2" type="ORF">BKA59DRAFT_517006</name>
</gene>
<dbReference type="Proteomes" id="UP000813427">
    <property type="component" value="Unassembled WGS sequence"/>
</dbReference>